<dbReference type="Pfam" id="PF00443">
    <property type="entry name" value="UCH"/>
    <property type="match status" value="1"/>
</dbReference>
<dbReference type="PANTHER" id="PTHR21646:SF75">
    <property type="entry name" value="UBIQUITIN CARBOXYL-TERMINAL HYDROLASE"/>
    <property type="match status" value="1"/>
</dbReference>
<dbReference type="EMBL" id="CACTIH010003652">
    <property type="protein sequence ID" value="CAA2980735.1"/>
    <property type="molecule type" value="Genomic_DNA"/>
</dbReference>
<dbReference type="GO" id="GO:0006508">
    <property type="term" value="P:proteolysis"/>
    <property type="evidence" value="ECO:0007669"/>
    <property type="project" value="UniProtKB-KW"/>
</dbReference>
<dbReference type="InterPro" id="IPR028889">
    <property type="entry name" value="USP"/>
</dbReference>
<name>A0A8S0RNM0_OLEEU</name>
<comment type="caution">
    <text evidence="4">The sequence shown here is derived from an EMBL/GenBank/DDBJ whole genome shotgun (WGS) entry which is preliminary data.</text>
</comment>
<keyword evidence="2" id="KW-0833">Ubl conjugation pathway</keyword>
<comment type="catalytic activity">
    <reaction evidence="2">
        <text>Thiol-dependent hydrolysis of ester, thioester, amide, peptide and isopeptide bonds formed by the C-terminal Gly of ubiquitin (a 76-residue protein attached to proteins as an intracellular targeting signal).</text>
        <dbReference type="EC" id="3.4.19.12"/>
    </reaction>
</comment>
<gene>
    <name evidence="4" type="ORF">OLEA9_A021171</name>
</gene>
<feature type="domain" description="USP" evidence="3">
    <location>
        <begin position="341"/>
        <end position="929"/>
    </location>
</feature>
<evidence type="ECO:0000256" key="1">
    <source>
        <dbReference type="ARBA" id="ARBA00009085"/>
    </source>
</evidence>
<dbReference type="PROSITE" id="PS50235">
    <property type="entry name" value="USP_3"/>
    <property type="match status" value="1"/>
</dbReference>
<dbReference type="InterPro" id="IPR057372">
    <property type="entry name" value="Ubiquitin_UBP8/5"/>
</dbReference>
<dbReference type="Pfam" id="PF25242">
    <property type="entry name" value="Ubiquitin_UBP8"/>
    <property type="match status" value="1"/>
</dbReference>
<evidence type="ECO:0000256" key="2">
    <source>
        <dbReference type="RuleBase" id="RU366025"/>
    </source>
</evidence>
<dbReference type="InterPro" id="IPR001394">
    <property type="entry name" value="Peptidase_C19_UCH"/>
</dbReference>
<dbReference type="InterPro" id="IPR050185">
    <property type="entry name" value="Ub_carboxyl-term_hydrolase"/>
</dbReference>
<organism evidence="4 5">
    <name type="scientific">Olea europaea subsp. europaea</name>
    <dbReference type="NCBI Taxonomy" id="158383"/>
    <lineage>
        <taxon>Eukaryota</taxon>
        <taxon>Viridiplantae</taxon>
        <taxon>Streptophyta</taxon>
        <taxon>Embryophyta</taxon>
        <taxon>Tracheophyta</taxon>
        <taxon>Spermatophyta</taxon>
        <taxon>Magnoliopsida</taxon>
        <taxon>eudicotyledons</taxon>
        <taxon>Gunneridae</taxon>
        <taxon>Pentapetalae</taxon>
        <taxon>asterids</taxon>
        <taxon>lamiids</taxon>
        <taxon>Lamiales</taxon>
        <taxon>Oleaceae</taxon>
        <taxon>Oleeae</taxon>
        <taxon>Olea</taxon>
    </lineage>
</organism>
<dbReference type="Gramene" id="OE9A021171T1">
    <property type="protein sequence ID" value="OE9A021171C1"/>
    <property type="gene ID" value="OE9A021171"/>
</dbReference>
<dbReference type="Proteomes" id="UP000594638">
    <property type="component" value="Unassembled WGS sequence"/>
</dbReference>
<protein>
    <recommendedName>
        <fullName evidence="2">Ubiquitin carboxyl-terminal hydrolase</fullName>
        <ecNumber evidence="2">3.4.19.12</ecNumber>
    </recommendedName>
</protein>
<evidence type="ECO:0000313" key="4">
    <source>
        <dbReference type="EMBL" id="CAA2980735.1"/>
    </source>
</evidence>
<proteinExistence type="inferred from homology"/>
<comment type="similarity">
    <text evidence="1 2">Belongs to the peptidase C19 family.</text>
</comment>
<keyword evidence="2" id="KW-0788">Thiol protease</keyword>
<dbReference type="EC" id="3.4.19.12" evidence="2"/>
<dbReference type="PANTHER" id="PTHR21646">
    <property type="entry name" value="UBIQUITIN CARBOXYL-TERMINAL HYDROLASE"/>
    <property type="match status" value="1"/>
</dbReference>
<dbReference type="OrthoDB" id="292964at2759"/>
<keyword evidence="5" id="KW-1185">Reference proteome</keyword>
<dbReference type="Gene3D" id="3.90.70.10">
    <property type="entry name" value="Cysteine proteinases"/>
    <property type="match status" value="2"/>
</dbReference>
<dbReference type="GO" id="GO:0004843">
    <property type="term" value="F:cysteine-type deubiquitinase activity"/>
    <property type="evidence" value="ECO:0007669"/>
    <property type="project" value="UniProtKB-UniRule"/>
</dbReference>
<dbReference type="GO" id="GO:0016579">
    <property type="term" value="P:protein deubiquitination"/>
    <property type="evidence" value="ECO:0007669"/>
    <property type="project" value="InterPro"/>
</dbReference>
<comment type="function">
    <text evidence="2">Recognizes and hydrolyzes the peptide bond at the C-terminal Gly of ubiquitin. Involved in the processing of poly-ubiquitin precursors as well as that of ubiquitinated proteins.</text>
</comment>
<dbReference type="InterPro" id="IPR018200">
    <property type="entry name" value="USP_CS"/>
</dbReference>
<dbReference type="PROSITE" id="PS00973">
    <property type="entry name" value="USP_2"/>
    <property type="match status" value="1"/>
</dbReference>
<dbReference type="AlphaFoldDB" id="A0A8S0RNM0"/>
<sequence>MNRGLNLKRHTIAKFLTFPLRFPFNESIRFLSSFLRHLLFKSIRFMDSLVFPSASEDADDVFTLFDHSFSPLQQPSLSNSTEPLFLVSFRWWKEAREAVCSGGDGVLYNGTAQLTGAGEDEEKKAGMAAGRRDSKILVSMKREGEAKISEEERVSSEGDFALVSEWMFLTALKWHNDLTGVESFLPDEDSTHDLFSLQIRLLCVLETNSLVIKISQKDNQFGAFNTAYNIFCNEPRSLRIWDFSEQTNQLFTNKRKLFRDSGLLDEEIILELQVYGFSYSIKTREKGKEDMMAEQSMSDVPSFSGSLNMNGGVDKVNLYSRDEQSSALGRGYGRIPPLGLTGLYNLGNTCFMNSAIQCLVHTPKLVDYFLGDFRKDLNFENSLGTHGKLAIAFGDLSRKLWAPRTTPVSPTMFKSTLASFAPQFSGYNQHDSQELLAFLLDGLHEDLNRVKHKPYAELKDEDDRPDVVVADEYWRNHISRNDSIIVDLCQGQYRSSLACPVCKKLSITFDPFMYLSLPLPSTTLRKMTLTVVSTEGPTLPYPITVSVPNNGSLEDLVQALGTACLLREDEMLLIAEIYNHSIIRILDDPHDSVDLIRDNDRLVAYRLAKDTDGTPLVEFMHQPKEKLYIHAFPSFEKFGIPLLARMTDFSKGSEIYKQFLKLIDPYLMQADDSSIDSDITQNIAHEEEEMEDVVLDSDANLDSESANDLDSISDFEFYLDSGNFLASRIKIQMDEPVPISKSKRLIKVLVSWPKKMIEDYDTSILSLLRDVCEPTLKKPRESVSLYKCVDAFLKEEPLGPEDMWYCPHCKDHRQASKKLDLWRLPEILVIHLKRFSYNQYFKNKLETFVDFPIDDFDLSSYTFDKNKFCHHYALYAVSNHYGGMGGGHYTAFVQLGNNRWCEFDDNNVFPVDWEKIKTSAAYVLFYRRISLNDIE</sequence>
<dbReference type="CDD" id="cd02674">
    <property type="entry name" value="Peptidase_C19R"/>
    <property type="match status" value="1"/>
</dbReference>
<evidence type="ECO:0000313" key="5">
    <source>
        <dbReference type="Proteomes" id="UP000594638"/>
    </source>
</evidence>
<dbReference type="InterPro" id="IPR038765">
    <property type="entry name" value="Papain-like_cys_pep_sf"/>
</dbReference>
<accession>A0A8S0RNM0</accession>
<keyword evidence="2" id="KW-0645">Protease</keyword>
<evidence type="ECO:0000259" key="3">
    <source>
        <dbReference type="PROSITE" id="PS50235"/>
    </source>
</evidence>
<reference evidence="4 5" key="1">
    <citation type="submission" date="2019-12" db="EMBL/GenBank/DDBJ databases">
        <authorList>
            <person name="Alioto T."/>
            <person name="Alioto T."/>
            <person name="Gomez Garrido J."/>
        </authorList>
    </citation>
    <scope>NUCLEOTIDE SEQUENCE [LARGE SCALE GENOMIC DNA]</scope>
</reference>
<dbReference type="PROSITE" id="PS00972">
    <property type="entry name" value="USP_1"/>
    <property type="match status" value="1"/>
</dbReference>
<keyword evidence="2 4" id="KW-0378">Hydrolase</keyword>
<dbReference type="SUPFAM" id="SSF54001">
    <property type="entry name" value="Cysteine proteinases"/>
    <property type="match status" value="1"/>
</dbReference>